<dbReference type="STRING" id="996342.SAMN05443551_0311"/>
<dbReference type="Pfam" id="PF05943">
    <property type="entry name" value="VipB"/>
    <property type="match status" value="1"/>
</dbReference>
<dbReference type="OrthoDB" id="9789942at2"/>
<dbReference type="PANTHER" id="PTHR35565:SF1">
    <property type="entry name" value="TYPE VI SECRETION SYSTEM CONTRACTILE SHEATH LARGE SUBUNIT"/>
    <property type="match status" value="1"/>
</dbReference>
<dbReference type="InterPro" id="IPR044031">
    <property type="entry name" value="TssC1_N"/>
</dbReference>
<gene>
    <name evidence="2" type="ORF">SAMN05443551_0311</name>
</gene>
<accession>A0A1M5LWW1</accession>
<proteinExistence type="predicted"/>
<evidence type="ECO:0000313" key="2">
    <source>
        <dbReference type="EMBL" id="SHG69515.1"/>
    </source>
</evidence>
<dbReference type="PANTHER" id="PTHR35565">
    <property type="entry name" value="CYTOPLASMIC PROTEIN-RELATED"/>
    <property type="match status" value="1"/>
</dbReference>
<protein>
    <submittedName>
        <fullName evidence="2">Type VI secretion protein, EvpB/VC_A0108 family</fullName>
    </submittedName>
</protein>
<organism evidence="2 3">
    <name type="scientific">Marivita hallyeonensis</name>
    <dbReference type="NCBI Taxonomy" id="996342"/>
    <lineage>
        <taxon>Bacteria</taxon>
        <taxon>Pseudomonadati</taxon>
        <taxon>Pseudomonadota</taxon>
        <taxon>Alphaproteobacteria</taxon>
        <taxon>Rhodobacterales</taxon>
        <taxon>Roseobacteraceae</taxon>
        <taxon>Marivita</taxon>
    </lineage>
</organism>
<keyword evidence="3" id="KW-1185">Reference proteome</keyword>
<sequence>MSQTPDFKFDLGKRPSSQRLATQEPMRILFMTDLGATCESRLNHSLKTRPLRRMDVDVFDDFLVEERPYINISNRGFDIRDIHHFHPDHLLSEHSDLKELLDLRQSLRTPTTFDHAARTVRELLSSALQNAPDAGGTDESDSETMNRLFGTPTQGMPAESPGDPLSQLIQEAIADHIVPNDEPKADPYIAAIEAAVSAHLRSILRDTTFQAIEAAWRGLDMLVSRIDMDETLALHVWNVGKSEVLEAMGPGGSAPDASDLHRRLVEDHADAPFTFIVTDFSFGEHDDDQRLLGTLAAMAGRTGGLVLASLSPHAFGAHSWDVLLSAEANEDKFMALRDTPLAAQICAFAPRFLLRQPYGKTSDPLDTFAFEELGSGKPQTDNLLWGAPALLGAILIAQAFAMDGWQMRLNQSLQIGDLPYIVFDDAGERAILPCAEVAFTDTQAERLFASGITPVLAIKNSNAVQLAAFRTLATTQSDMLGPFAL</sequence>
<dbReference type="AlphaFoldDB" id="A0A1M5LWW1"/>
<feature type="domain" description="TssC1 N-terminal" evidence="1">
    <location>
        <begin position="188"/>
        <end position="469"/>
    </location>
</feature>
<evidence type="ECO:0000313" key="3">
    <source>
        <dbReference type="Proteomes" id="UP000184221"/>
    </source>
</evidence>
<reference evidence="2 3" key="1">
    <citation type="submission" date="2016-11" db="EMBL/GenBank/DDBJ databases">
        <authorList>
            <person name="Jaros S."/>
            <person name="Januszkiewicz K."/>
            <person name="Wedrychowicz H."/>
        </authorList>
    </citation>
    <scope>NUCLEOTIDE SEQUENCE [LARGE SCALE GENOMIC DNA]</scope>
    <source>
        <strain evidence="2 3">DSM 29431</strain>
    </source>
</reference>
<dbReference type="InterPro" id="IPR010269">
    <property type="entry name" value="T6SS_TssC-like"/>
</dbReference>
<name>A0A1M5LWW1_9RHOB</name>
<dbReference type="Proteomes" id="UP000184221">
    <property type="component" value="Unassembled WGS sequence"/>
</dbReference>
<evidence type="ECO:0000259" key="1">
    <source>
        <dbReference type="Pfam" id="PF05943"/>
    </source>
</evidence>
<dbReference type="EMBL" id="FQXC01000001">
    <property type="protein sequence ID" value="SHG69515.1"/>
    <property type="molecule type" value="Genomic_DNA"/>
</dbReference>